<dbReference type="SUPFAM" id="SSF49998">
    <property type="entry name" value="Amine oxidase catalytic domain"/>
    <property type="match status" value="1"/>
</dbReference>
<evidence type="ECO:0000256" key="8">
    <source>
        <dbReference type="RuleBase" id="RU000672"/>
    </source>
</evidence>
<comment type="similarity">
    <text evidence="2 8">Belongs to the copper/topaquinone oxidase family.</text>
</comment>
<dbReference type="InterPro" id="IPR000269">
    <property type="entry name" value="Cu_amine_oxidase"/>
</dbReference>
<comment type="PTM">
    <text evidence="8">Topaquinone (TPQ) is generated by copper-dependent autoxidation of a specific tyrosyl residue.</text>
</comment>
<dbReference type="EC" id="1.4.3.-" evidence="8"/>
<gene>
    <name evidence="10" type="ORF">GN958_ATG16856</name>
</gene>
<keyword evidence="5 8" id="KW-0801">TPQ</keyword>
<evidence type="ECO:0000256" key="2">
    <source>
        <dbReference type="ARBA" id="ARBA00007983"/>
    </source>
</evidence>
<dbReference type="PANTHER" id="PTHR10638:SF86">
    <property type="entry name" value="COPPER AMINE OXIDASE 1-RELATED"/>
    <property type="match status" value="1"/>
</dbReference>
<evidence type="ECO:0000256" key="3">
    <source>
        <dbReference type="ARBA" id="ARBA00011738"/>
    </source>
</evidence>
<dbReference type="PANTHER" id="PTHR10638">
    <property type="entry name" value="COPPER AMINE OXIDASE"/>
    <property type="match status" value="1"/>
</dbReference>
<dbReference type="InterPro" id="IPR016182">
    <property type="entry name" value="Cu_amine_oxidase_N-reg"/>
</dbReference>
<dbReference type="SUPFAM" id="SSF54416">
    <property type="entry name" value="Amine oxidase N-terminal region"/>
    <property type="match status" value="1"/>
</dbReference>
<dbReference type="Gene3D" id="2.70.98.20">
    <property type="entry name" value="Copper amine oxidase, catalytic domain"/>
    <property type="match status" value="1"/>
</dbReference>
<comment type="cofactor">
    <cofactor evidence="8">
        <name>Cu cation</name>
        <dbReference type="ChEBI" id="CHEBI:23378"/>
    </cofactor>
    <text evidence="8">Contains 1 topaquinone per subunit.</text>
</comment>
<evidence type="ECO:0000259" key="9">
    <source>
        <dbReference type="Pfam" id="PF01179"/>
    </source>
</evidence>
<keyword evidence="7 8" id="KW-0186">Copper</keyword>
<organism evidence="10 11">
    <name type="scientific">Phytophthora infestans</name>
    <name type="common">Potato late blight agent</name>
    <name type="synonym">Botrytis infestans</name>
    <dbReference type="NCBI Taxonomy" id="4787"/>
    <lineage>
        <taxon>Eukaryota</taxon>
        <taxon>Sar</taxon>
        <taxon>Stramenopiles</taxon>
        <taxon>Oomycota</taxon>
        <taxon>Peronosporomycetes</taxon>
        <taxon>Peronosporales</taxon>
        <taxon>Peronosporaceae</taxon>
        <taxon>Phytophthora</taxon>
    </lineage>
</organism>
<comment type="cofactor">
    <cofactor evidence="1">
        <name>Cu cation</name>
        <dbReference type="ChEBI" id="CHEBI:23378"/>
    </cofactor>
</comment>
<dbReference type="Gene3D" id="3.10.450.40">
    <property type="match status" value="1"/>
</dbReference>
<dbReference type="InterPro" id="IPR036460">
    <property type="entry name" value="Cu_amine_oxidase_C_sf"/>
</dbReference>
<dbReference type="Pfam" id="PF01179">
    <property type="entry name" value="Cu_amine_oxid"/>
    <property type="match status" value="1"/>
</dbReference>
<evidence type="ECO:0000313" key="10">
    <source>
        <dbReference type="EMBL" id="KAF4133957.1"/>
    </source>
</evidence>
<dbReference type="AlphaFoldDB" id="A0A8S9U3L4"/>
<name>A0A8S9U3L4_PHYIN</name>
<comment type="caution">
    <text evidence="10">The sequence shown here is derived from an EMBL/GenBank/DDBJ whole genome shotgun (WGS) entry which is preliminary data.</text>
</comment>
<feature type="domain" description="Copper amine oxidase catalytic" evidence="9">
    <location>
        <begin position="78"/>
        <end position="151"/>
    </location>
</feature>
<sequence>MPELKDTVVHPLDPLTAKEVQSMKQIDGEAGYEGLNFRYSYVMLREPDHKTLGFWKAGDDIPREIGVLGMDKASNVARFNGCEGLTLHDISFSYHGTKRPILNRAVISEIVIPYGEPQPTYEWQNYFDAGEYQFGRLVNCLVLECDCLGKI</sequence>
<keyword evidence="6 8" id="KW-0560">Oxidoreductase</keyword>
<dbReference type="EMBL" id="JAACNO010002352">
    <property type="protein sequence ID" value="KAF4133957.1"/>
    <property type="molecule type" value="Genomic_DNA"/>
</dbReference>
<comment type="subunit">
    <text evidence="3">Homodimer.</text>
</comment>
<dbReference type="GO" id="GO:0048038">
    <property type="term" value="F:quinone binding"/>
    <property type="evidence" value="ECO:0007669"/>
    <property type="project" value="InterPro"/>
</dbReference>
<evidence type="ECO:0000256" key="7">
    <source>
        <dbReference type="ARBA" id="ARBA00023008"/>
    </source>
</evidence>
<proteinExistence type="inferred from homology"/>
<evidence type="ECO:0000256" key="1">
    <source>
        <dbReference type="ARBA" id="ARBA00001935"/>
    </source>
</evidence>
<dbReference type="GO" id="GO:0008131">
    <property type="term" value="F:primary methylamine oxidase activity"/>
    <property type="evidence" value="ECO:0007669"/>
    <property type="project" value="InterPro"/>
</dbReference>
<evidence type="ECO:0000256" key="6">
    <source>
        <dbReference type="ARBA" id="ARBA00023002"/>
    </source>
</evidence>
<evidence type="ECO:0000313" key="11">
    <source>
        <dbReference type="Proteomes" id="UP000704712"/>
    </source>
</evidence>
<evidence type="ECO:0000256" key="5">
    <source>
        <dbReference type="ARBA" id="ARBA00022772"/>
    </source>
</evidence>
<dbReference type="Proteomes" id="UP000704712">
    <property type="component" value="Unassembled WGS sequence"/>
</dbReference>
<evidence type="ECO:0000256" key="4">
    <source>
        <dbReference type="ARBA" id="ARBA00022723"/>
    </source>
</evidence>
<dbReference type="GO" id="GO:0009308">
    <property type="term" value="P:amine metabolic process"/>
    <property type="evidence" value="ECO:0007669"/>
    <property type="project" value="UniProtKB-UniRule"/>
</dbReference>
<keyword evidence="4 8" id="KW-0479">Metal-binding</keyword>
<accession>A0A8S9U3L4</accession>
<dbReference type="InterPro" id="IPR015798">
    <property type="entry name" value="Cu_amine_oxidase_C"/>
</dbReference>
<dbReference type="GO" id="GO:0005507">
    <property type="term" value="F:copper ion binding"/>
    <property type="evidence" value="ECO:0007669"/>
    <property type="project" value="InterPro"/>
</dbReference>
<protein>
    <recommendedName>
        <fullName evidence="8">Amine oxidase</fullName>
        <ecNumber evidence="8">1.4.3.-</ecNumber>
    </recommendedName>
</protein>
<reference evidence="10" key="1">
    <citation type="submission" date="2020-03" db="EMBL/GenBank/DDBJ databases">
        <title>Hybrid Assembly of Korean Phytophthora infestans isolates.</title>
        <authorList>
            <person name="Prokchorchik M."/>
            <person name="Lee Y."/>
            <person name="Seo J."/>
            <person name="Cho J.-H."/>
            <person name="Park Y.-E."/>
            <person name="Jang D.-C."/>
            <person name="Im J.-S."/>
            <person name="Choi J.-G."/>
            <person name="Park H.-J."/>
            <person name="Lee G.-B."/>
            <person name="Lee Y.-G."/>
            <person name="Hong S.-Y."/>
            <person name="Cho K."/>
            <person name="Sohn K.H."/>
        </authorList>
    </citation>
    <scope>NUCLEOTIDE SEQUENCE</scope>
    <source>
        <strain evidence="10">KR_2_A2</strain>
    </source>
</reference>